<dbReference type="Proteomes" id="UP001055153">
    <property type="component" value="Unassembled WGS sequence"/>
</dbReference>
<name>A0ABQ4SE56_9HYPH</name>
<dbReference type="EMBL" id="BPQQ01000022">
    <property type="protein sequence ID" value="GJE00080.1"/>
    <property type="molecule type" value="Genomic_DNA"/>
</dbReference>
<keyword evidence="2" id="KW-1185">Reference proteome</keyword>
<reference evidence="1" key="1">
    <citation type="journal article" date="2021" name="Front. Microbiol.">
        <title>Comprehensive Comparative Genomics and Phenotyping of Methylobacterium Species.</title>
        <authorList>
            <person name="Alessa O."/>
            <person name="Ogura Y."/>
            <person name="Fujitani Y."/>
            <person name="Takami H."/>
            <person name="Hayashi T."/>
            <person name="Sahin N."/>
            <person name="Tani A."/>
        </authorList>
    </citation>
    <scope>NUCLEOTIDE SEQUENCE</scope>
    <source>
        <strain evidence="1">DSM 17168</strain>
    </source>
</reference>
<sequence length="144" mass="14943">MGPALTLVVALAGTPAGSAPDVLGGWAGTYEYAADSGRTAGSSAVVVVHTLRLSPAAGRSCRLTSAGFQTDTTILCDVTGSAQEITVAFRRYGDGRAVNAYGVAVYRPGQPLLRLRRLDRRLETEMLGLDADGPRTGALFAKTS</sequence>
<comment type="caution">
    <text evidence="1">The sequence shown here is derived from an EMBL/GenBank/DDBJ whole genome shotgun (WGS) entry which is preliminary data.</text>
</comment>
<gene>
    <name evidence="1" type="ORF">GMJLKIPL_1998</name>
</gene>
<dbReference type="InterPro" id="IPR046033">
    <property type="entry name" value="DUF5991"/>
</dbReference>
<organism evidence="1 2">
    <name type="scientific">Methylobacterium isbiliense</name>
    <dbReference type="NCBI Taxonomy" id="315478"/>
    <lineage>
        <taxon>Bacteria</taxon>
        <taxon>Pseudomonadati</taxon>
        <taxon>Pseudomonadota</taxon>
        <taxon>Alphaproteobacteria</taxon>
        <taxon>Hyphomicrobiales</taxon>
        <taxon>Methylobacteriaceae</taxon>
        <taxon>Methylobacterium</taxon>
    </lineage>
</organism>
<protein>
    <recommendedName>
        <fullName evidence="3">Alkaline proteinase inhibitor/ Outer membrane lipoprotein Omp19 domain-containing protein</fullName>
    </recommendedName>
</protein>
<accession>A0ABQ4SE56</accession>
<evidence type="ECO:0008006" key="3">
    <source>
        <dbReference type="Google" id="ProtNLM"/>
    </source>
</evidence>
<reference evidence="1" key="2">
    <citation type="submission" date="2021-08" db="EMBL/GenBank/DDBJ databases">
        <authorList>
            <person name="Tani A."/>
            <person name="Ola A."/>
            <person name="Ogura Y."/>
            <person name="Katsura K."/>
            <person name="Hayashi T."/>
        </authorList>
    </citation>
    <scope>NUCLEOTIDE SEQUENCE</scope>
    <source>
        <strain evidence="1">DSM 17168</strain>
    </source>
</reference>
<evidence type="ECO:0000313" key="2">
    <source>
        <dbReference type="Proteomes" id="UP001055153"/>
    </source>
</evidence>
<evidence type="ECO:0000313" key="1">
    <source>
        <dbReference type="EMBL" id="GJE00080.1"/>
    </source>
</evidence>
<proteinExistence type="predicted"/>
<dbReference type="Pfam" id="PF19453">
    <property type="entry name" value="DUF5991"/>
    <property type="match status" value="1"/>
</dbReference>